<dbReference type="Proteomes" id="UP000275846">
    <property type="component" value="Unassembled WGS sequence"/>
</dbReference>
<dbReference type="WBParaSite" id="SSLN_0000932001-mRNA-1">
    <property type="protein sequence ID" value="SSLN_0000932001-mRNA-1"/>
    <property type="gene ID" value="SSLN_0000932001"/>
</dbReference>
<protein>
    <submittedName>
        <fullName evidence="6">EF-hand domain-containing protein</fullName>
    </submittedName>
</protein>
<dbReference type="PROSITE" id="PS50222">
    <property type="entry name" value="EF_HAND_2"/>
    <property type="match status" value="1"/>
</dbReference>
<dbReference type="InterPro" id="IPR001372">
    <property type="entry name" value="Dynein_light_chain_typ-1/2"/>
</dbReference>
<dbReference type="Gene3D" id="1.10.238.10">
    <property type="entry name" value="EF-hand"/>
    <property type="match status" value="1"/>
</dbReference>
<gene>
    <name evidence="4" type="ORF">SSLN_LOCUS8976</name>
</gene>
<feature type="compositionally biased region" description="Basic and acidic residues" evidence="2">
    <location>
        <begin position="92"/>
        <end position="109"/>
    </location>
</feature>
<sequence length="206" mass="24265">METWESTRSFYREKRTLRTVEAHVEPFTRAFMEIDQNSDGVITKADLQRFVRKNNLVEDEMVESWMRLFDGCHTETITLSAYLDRLGLQQPKDNEPHRDTRQPNEEKSPHGSSSVRIVTVNMVPEDQAAVLQKVREITASSDNQARLDESAVTKELKKWLESRYGRTWHVIIIRGSYWMNFSHEPDFSFQFEMGPYVYAMWRTPVL</sequence>
<dbReference type="GO" id="GO:0030286">
    <property type="term" value="C:dynein complex"/>
    <property type="evidence" value="ECO:0007669"/>
    <property type="project" value="InterPro"/>
</dbReference>
<dbReference type="InterPro" id="IPR037177">
    <property type="entry name" value="DLC_sf"/>
</dbReference>
<dbReference type="InterPro" id="IPR002048">
    <property type="entry name" value="EF_hand_dom"/>
</dbReference>
<keyword evidence="1" id="KW-0106">Calcium</keyword>
<reference evidence="6" key="1">
    <citation type="submission" date="2016-06" db="UniProtKB">
        <authorList>
            <consortium name="WormBaseParasite"/>
        </authorList>
    </citation>
    <scope>IDENTIFICATION</scope>
</reference>
<dbReference type="CDD" id="cd21454">
    <property type="entry name" value="DLC-like_TAL"/>
    <property type="match status" value="1"/>
</dbReference>
<dbReference type="GO" id="GO:0007017">
    <property type="term" value="P:microtubule-based process"/>
    <property type="evidence" value="ECO:0007669"/>
    <property type="project" value="InterPro"/>
</dbReference>
<evidence type="ECO:0000313" key="6">
    <source>
        <dbReference type="WBParaSite" id="SSLN_0000932001-mRNA-1"/>
    </source>
</evidence>
<feature type="domain" description="EF-hand" evidence="3">
    <location>
        <begin position="22"/>
        <end position="57"/>
    </location>
</feature>
<dbReference type="GO" id="GO:0005509">
    <property type="term" value="F:calcium ion binding"/>
    <property type="evidence" value="ECO:0007669"/>
    <property type="project" value="InterPro"/>
</dbReference>
<reference evidence="4 5" key="2">
    <citation type="submission" date="2018-11" db="EMBL/GenBank/DDBJ databases">
        <authorList>
            <consortium name="Pathogen Informatics"/>
        </authorList>
    </citation>
    <scope>NUCLEOTIDE SEQUENCE [LARGE SCALE GENOMIC DNA]</scope>
    <source>
        <strain evidence="4 5">NST_G2</strain>
    </source>
</reference>
<proteinExistence type="predicted"/>
<dbReference type="AlphaFoldDB" id="A0A183SXM8"/>
<organism evidence="6">
    <name type="scientific">Schistocephalus solidus</name>
    <name type="common">Tapeworm</name>
    <dbReference type="NCBI Taxonomy" id="70667"/>
    <lineage>
        <taxon>Eukaryota</taxon>
        <taxon>Metazoa</taxon>
        <taxon>Spiralia</taxon>
        <taxon>Lophotrochozoa</taxon>
        <taxon>Platyhelminthes</taxon>
        <taxon>Cestoda</taxon>
        <taxon>Eucestoda</taxon>
        <taxon>Diphyllobothriidea</taxon>
        <taxon>Diphyllobothriidae</taxon>
        <taxon>Schistocephalus</taxon>
    </lineage>
</organism>
<dbReference type="OrthoDB" id="6232526at2759"/>
<evidence type="ECO:0000313" key="4">
    <source>
        <dbReference type="EMBL" id="VDL95361.1"/>
    </source>
</evidence>
<keyword evidence="5" id="KW-1185">Reference proteome</keyword>
<evidence type="ECO:0000256" key="1">
    <source>
        <dbReference type="ARBA" id="ARBA00022837"/>
    </source>
</evidence>
<dbReference type="InterPro" id="IPR011992">
    <property type="entry name" value="EF-hand-dom_pair"/>
</dbReference>
<evidence type="ECO:0000313" key="5">
    <source>
        <dbReference type="Proteomes" id="UP000275846"/>
    </source>
</evidence>
<feature type="region of interest" description="Disordered" evidence="2">
    <location>
        <begin position="89"/>
        <end position="115"/>
    </location>
</feature>
<dbReference type="SMART" id="SM01375">
    <property type="entry name" value="Dynein_light"/>
    <property type="match status" value="1"/>
</dbReference>
<evidence type="ECO:0000256" key="2">
    <source>
        <dbReference type="SAM" id="MobiDB-lite"/>
    </source>
</evidence>
<evidence type="ECO:0000259" key="3">
    <source>
        <dbReference type="PROSITE" id="PS50222"/>
    </source>
</evidence>
<dbReference type="STRING" id="70667.A0A183SXM8"/>
<dbReference type="SUPFAM" id="SSF47473">
    <property type="entry name" value="EF-hand"/>
    <property type="match status" value="1"/>
</dbReference>
<dbReference type="InterPro" id="IPR018247">
    <property type="entry name" value="EF_Hand_1_Ca_BS"/>
</dbReference>
<accession>A0A183SXM8</accession>
<dbReference type="PROSITE" id="PS00018">
    <property type="entry name" value="EF_HAND_1"/>
    <property type="match status" value="1"/>
</dbReference>
<name>A0A183SXM8_SCHSO</name>
<dbReference type="EMBL" id="UYSU01034960">
    <property type="protein sequence ID" value="VDL95361.1"/>
    <property type="molecule type" value="Genomic_DNA"/>
</dbReference>
<dbReference type="Pfam" id="PF01221">
    <property type="entry name" value="Dynein_light"/>
    <property type="match status" value="1"/>
</dbReference>
<dbReference type="SUPFAM" id="SSF54648">
    <property type="entry name" value="DLC"/>
    <property type="match status" value="1"/>
</dbReference>
<dbReference type="Gene3D" id="3.30.740.10">
    <property type="entry name" value="Protein Inhibitor Of Neuronal Nitric Oxide Synthase"/>
    <property type="match status" value="1"/>
</dbReference>